<dbReference type="CDD" id="cd12797">
    <property type="entry name" value="M23_peptidase"/>
    <property type="match status" value="1"/>
</dbReference>
<protein>
    <submittedName>
        <fullName evidence="5">Murein DD-endopeptidase MepM/ murein hydrolase activator NlpD</fullName>
    </submittedName>
</protein>
<evidence type="ECO:0000256" key="2">
    <source>
        <dbReference type="SAM" id="MobiDB-lite"/>
    </source>
</evidence>
<dbReference type="OrthoDB" id="1099523at2"/>
<dbReference type="GO" id="GO:0004222">
    <property type="term" value="F:metalloendopeptidase activity"/>
    <property type="evidence" value="ECO:0007669"/>
    <property type="project" value="TreeGrafter"/>
</dbReference>
<comment type="caution">
    <text evidence="5">The sequence shown here is derived from an EMBL/GenBank/DDBJ whole genome shotgun (WGS) entry which is preliminary data.</text>
</comment>
<gene>
    <name evidence="5" type="ORF">BJ978_003117</name>
</gene>
<dbReference type="InterPro" id="IPR050570">
    <property type="entry name" value="Cell_wall_metabolism_enzyme"/>
</dbReference>
<feature type="compositionally biased region" description="Low complexity" evidence="2">
    <location>
        <begin position="59"/>
        <end position="111"/>
    </location>
</feature>
<dbReference type="AlphaFoldDB" id="A0A9X2H3E3"/>
<keyword evidence="5" id="KW-0378">Hydrolase</keyword>
<dbReference type="PANTHER" id="PTHR21666">
    <property type="entry name" value="PEPTIDASE-RELATED"/>
    <property type="match status" value="1"/>
</dbReference>
<evidence type="ECO:0000313" key="5">
    <source>
        <dbReference type="EMBL" id="MCP2372441.1"/>
    </source>
</evidence>
<dbReference type="Pfam" id="PF01551">
    <property type="entry name" value="Peptidase_M23"/>
    <property type="match status" value="1"/>
</dbReference>
<evidence type="ECO:0000313" key="6">
    <source>
        <dbReference type="Proteomes" id="UP001139722"/>
    </source>
</evidence>
<dbReference type="PANTHER" id="PTHR21666:SF289">
    <property type="entry name" value="L-ALA--D-GLU ENDOPEPTIDASE"/>
    <property type="match status" value="1"/>
</dbReference>
<organism evidence="5 6">
    <name type="scientific">Agromyces terreus</name>
    <dbReference type="NCBI Taxonomy" id="424795"/>
    <lineage>
        <taxon>Bacteria</taxon>
        <taxon>Bacillati</taxon>
        <taxon>Actinomycetota</taxon>
        <taxon>Actinomycetes</taxon>
        <taxon>Micrococcales</taxon>
        <taxon>Microbacteriaceae</taxon>
        <taxon>Agromyces</taxon>
    </lineage>
</organism>
<feature type="region of interest" description="Disordered" evidence="2">
    <location>
        <begin position="42"/>
        <end position="136"/>
    </location>
</feature>
<dbReference type="Gene3D" id="3.40.50.12090">
    <property type="match status" value="1"/>
</dbReference>
<feature type="compositionally biased region" description="Low complexity" evidence="2">
    <location>
        <begin position="117"/>
        <end position="127"/>
    </location>
</feature>
<keyword evidence="1 3" id="KW-0732">Signal</keyword>
<dbReference type="SUPFAM" id="SSF51261">
    <property type="entry name" value="Duplicated hybrid motif"/>
    <property type="match status" value="1"/>
</dbReference>
<dbReference type="InterPro" id="IPR007253">
    <property type="entry name" value="Cell_wall-bd_2"/>
</dbReference>
<dbReference type="Gene3D" id="2.70.70.10">
    <property type="entry name" value="Glucose Permease (Domain IIA)"/>
    <property type="match status" value="1"/>
</dbReference>
<sequence length="592" mass="58245">MRRIALAVQAAALTAALVAGWGWSEAAVAADPTTATGGLAAVVASDPPSTSEAPGGAQTEGTAAEEPPGAGPETEAPATEVPATEAPATEAPATEAPETEAPATEAPATEAPETEAPETPAPTKAPASRSAVPEASVAPLDSAKAGSAIAPFADGAVRLSGADRYGTALAVSGRYSPGVPVVYVVTGADFPDALSAASAAASVGGPVLLTPGGALLPAVSAEIVRLKPARIVVVGGEAILSSAVFSALQKLAPSVVRLSGANRYDTSARVVADAFRAASEAFIATGRSYPDALAASAAAGADGIPVLLVDGAAGAASTTAVSTLRALGVKTVRIAGGTAVVSSATASAFARAGFSVVRHAGPDRYLTAEAVNDAIFGSMDTPAVFLATGNGFADALAGSALAGATGAPLYLSQTACIPPLIESAIRTHEPSTRVVLGGTGALRAPVAAGTPCVLAWAKPANGRITDNFGPRDPICTPGGCTGSFHRGVDLGTGCRANVVAAASGRVTIAGPYGTYGNFIKIDHGTGTDTAYAHLVDGGVLVKVGQLVTKGQRIGLSGTTGASTGCHLHFEVYRNGSQVDPVPFLEVRGIRLG</sequence>
<dbReference type="InterPro" id="IPR011055">
    <property type="entry name" value="Dup_hybrid_motif"/>
</dbReference>
<feature type="signal peptide" evidence="3">
    <location>
        <begin position="1"/>
        <end position="29"/>
    </location>
</feature>
<reference evidence="5" key="1">
    <citation type="submission" date="2022-06" db="EMBL/GenBank/DDBJ databases">
        <title>Sequencing the genomes of 1000 actinobacteria strains.</title>
        <authorList>
            <person name="Klenk H.-P."/>
        </authorList>
    </citation>
    <scope>NUCLEOTIDE SEQUENCE</scope>
    <source>
        <strain evidence="5">DSM 22016</strain>
    </source>
</reference>
<name>A0A9X2H3E3_9MICO</name>
<evidence type="ECO:0000256" key="3">
    <source>
        <dbReference type="SAM" id="SignalP"/>
    </source>
</evidence>
<dbReference type="InterPro" id="IPR016047">
    <property type="entry name" value="M23ase_b-sheet_dom"/>
</dbReference>
<accession>A0A9X2H3E3</accession>
<dbReference type="Proteomes" id="UP001139722">
    <property type="component" value="Unassembled WGS sequence"/>
</dbReference>
<proteinExistence type="predicted"/>
<feature type="domain" description="M23ase beta-sheet core" evidence="4">
    <location>
        <begin position="484"/>
        <end position="580"/>
    </location>
</feature>
<dbReference type="Pfam" id="PF04122">
    <property type="entry name" value="CW_binding_2"/>
    <property type="match status" value="3"/>
</dbReference>
<keyword evidence="6" id="KW-1185">Reference proteome</keyword>
<dbReference type="RefSeq" id="WP_156997477.1">
    <property type="nucleotide sequence ID" value="NZ_JAMZDY010000001.1"/>
</dbReference>
<evidence type="ECO:0000259" key="4">
    <source>
        <dbReference type="Pfam" id="PF01551"/>
    </source>
</evidence>
<feature type="chain" id="PRO_5040795077" evidence="3">
    <location>
        <begin position="30"/>
        <end position="592"/>
    </location>
</feature>
<evidence type="ECO:0000256" key="1">
    <source>
        <dbReference type="ARBA" id="ARBA00022729"/>
    </source>
</evidence>
<dbReference type="EMBL" id="JAMZDY010000001">
    <property type="protein sequence ID" value="MCP2372441.1"/>
    <property type="molecule type" value="Genomic_DNA"/>
</dbReference>